<reference evidence="7" key="5">
    <citation type="submission" date="2025-04" db="UniProtKB">
        <authorList>
            <consortium name="RefSeq"/>
        </authorList>
    </citation>
    <scope>IDENTIFICATION</scope>
</reference>
<keyword evidence="3 7" id="KW-0732">Signal</keyword>
<dbReference type="GeneTree" id="ENSGT00390000008202"/>
<evidence type="ECO:0000313" key="4">
    <source>
        <dbReference type="EMBL" id="AAI55515.1"/>
    </source>
</evidence>
<evidence type="ECO:0000256" key="2">
    <source>
        <dbReference type="SAM" id="Phobius"/>
    </source>
</evidence>
<evidence type="ECO:0000313" key="7">
    <source>
        <dbReference type="RefSeq" id="NP_001106629.1"/>
    </source>
</evidence>
<dbReference type="STRING" id="8364.ENSXETP00000051760"/>
<dbReference type="OMA" id="ICMDYLI"/>
<accession>F7EQT6</accession>
<dbReference type="Ensembl" id="ENSXETT00000020809">
    <property type="protein sequence ID" value="ENSXETP00000020809"/>
    <property type="gene ID" value="ENSXETG00000009442"/>
</dbReference>
<dbReference type="Xenbase" id="XB-GENE-29099775">
    <property type="gene designation" value="tp53i13"/>
</dbReference>
<evidence type="ECO:0000313" key="5">
    <source>
        <dbReference type="Ensembl" id="ENSXETP00000020809"/>
    </source>
</evidence>
<reference evidence="5" key="4">
    <citation type="submission" date="2011-07" db="UniProtKB">
        <authorList>
            <consortium name="Ensembl"/>
        </authorList>
    </citation>
    <scope>IDENTIFICATION</scope>
</reference>
<accession>A9JTW4</accession>
<keyword evidence="2" id="KW-0472">Membrane</keyword>
<keyword evidence="6" id="KW-1185">Reference proteome</keyword>
<dbReference type="GeneID" id="100127867"/>
<evidence type="ECO:0000256" key="3">
    <source>
        <dbReference type="SAM" id="SignalP"/>
    </source>
</evidence>
<dbReference type="Pfam" id="PF11303">
    <property type="entry name" value="DUF3105"/>
    <property type="match status" value="1"/>
</dbReference>
<dbReference type="PaxDb" id="8364-ENSXETP00000020809"/>
<evidence type="ECO:0000313" key="6">
    <source>
        <dbReference type="Proteomes" id="UP000008143"/>
    </source>
</evidence>
<dbReference type="Bgee" id="ENSXETG00000009442">
    <property type="expression patterns" value="Expressed in 4-cell stage embryo and 12 other cell types or tissues"/>
</dbReference>
<feature type="compositionally biased region" description="Polar residues" evidence="1">
    <location>
        <begin position="336"/>
        <end position="349"/>
    </location>
</feature>
<keyword evidence="2" id="KW-0812">Transmembrane</keyword>
<sequence>MGLLSSVVFLLIFVFDKNCGEVCDNGRLNIHVDLPDKSAYTCPRGHWPYPVQVFPSITTQYEPEKSHRICMDTEIAYATPIPNSGMHRPKWARYGEYVYCPPQRWVHNLEHGGVVFLYHPCVHPKLKKALSHGARSCIYKHIITPHMNLSTERPLALVTWGSTLEMSHIDLYEVKNWLMANMGRTREQEMKIDGLYQHLLIQPASGVFDDHNKNICPRVCCKQVKSGLKRRRRDPASLGSALILTSTPIYSAEIMNSTAVSVEQPALDANESQPVIAHTVLGTALSSSESDVKVHVTLMPSNVSREKDALVDPGGRHYMESNASGVLPLQKEPTFLDTSKGSSPVQSKNTSKEPGGSQVVPSLTVTQKESGASRTHNKSISEKTTLEGQDPATTTKQKQNTAEFPVGLLPATAPKPTAEPPVGPISTTDTKPTPGTPVGPISTTIAPKPTAEPPVGPISTTASKPTAAIIEGKQECNCKHEPTKEASAAAQKASGLEQMKASDVFISTPRTEEAAWAAACLTFLFVLLTLSVLYTQIYKRFRKSQSLYWPSEGIATETETVASVIKRRLMSGHSKRKKWIKHKKTPVLLYESLSESSE</sequence>
<dbReference type="KEGG" id="xtr:100127867"/>
<evidence type="ECO:0000256" key="1">
    <source>
        <dbReference type="SAM" id="MobiDB-lite"/>
    </source>
</evidence>
<dbReference type="GO" id="GO:0005737">
    <property type="term" value="C:cytoplasm"/>
    <property type="evidence" value="ECO:0000318"/>
    <property type="project" value="GO_Central"/>
</dbReference>
<reference evidence="4" key="2">
    <citation type="submission" date="2007-11" db="EMBL/GenBank/DDBJ databases">
        <authorList>
            <consortium name="NIH - Xenopus Gene Collection (XGC) project"/>
        </authorList>
    </citation>
    <scope>NUCLEOTIDE SEQUENCE [LARGE SCALE MRNA]</scope>
    <source>
        <strain evidence="4">N6</strain>
        <tissue evidence="4">Lung</tissue>
    </source>
</reference>
<dbReference type="PANTHER" id="PTHR34179:SF1">
    <property type="entry name" value="TUMOR PROTEIN P53-INDUCIBLE PROTEIN 13"/>
    <property type="match status" value="1"/>
</dbReference>
<dbReference type="InterPro" id="IPR021454">
    <property type="entry name" value="DUF3105"/>
</dbReference>
<dbReference type="EMBL" id="BC155514">
    <property type="protein sequence ID" value="AAI55515.1"/>
    <property type="molecule type" value="mRNA"/>
</dbReference>
<dbReference type="AGR" id="Xenbase:XB-GENE-29099775"/>
<name>F7EQT6_XENTR</name>
<dbReference type="PANTHER" id="PTHR34179">
    <property type="entry name" value="TUMOR PROTEIN P53-INDUCIBLE PROTEIN 13"/>
    <property type="match status" value="1"/>
</dbReference>
<dbReference type="OrthoDB" id="5960270at2759"/>
<feature type="transmembrane region" description="Helical" evidence="2">
    <location>
        <begin position="514"/>
        <end position="534"/>
    </location>
</feature>
<feature type="region of interest" description="Disordered" evidence="1">
    <location>
        <begin position="334"/>
        <end position="462"/>
    </location>
</feature>
<proteinExistence type="evidence at transcript level"/>
<feature type="chain" id="PRO_5033207354" evidence="3 7">
    <location>
        <begin position="21"/>
        <end position="598"/>
    </location>
</feature>
<feature type="signal peptide" evidence="3">
    <location>
        <begin position="1"/>
        <end position="20"/>
    </location>
</feature>
<dbReference type="AlphaFoldDB" id="F7EQT6"/>
<keyword evidence="2" id="KW-1133">Transmembrane helix</keyword>
<dbReference type="HOGENOM" id="CLU_471681_0_0_1"/>
<feature type="compositionally biased region" description="Polar residues" evidence="1">
    <location>
        <begin position="386"/>
        <end position="402"/>
    </location>
</feature>
<dbReference type="RefSeq" id="NP_001106629.1">
    <property type="nucleotide sequence ID" value="NM_001113158.1"/>
</dbReference>
<feature type="compositionally biased region" description="Polar residues" evidence="1">
    <location>
        <begin position="359"/>
        <end position="374"/>
    </location>
</feature>
<reference evidence="7" key="1">
    <citation type="journal article" date="2002" name="Dev. Dyn.">
        <title>Genetic and genomic tools for Xenopus research: The NIH Xenopus initiative.</title>
        <authorList>
            <person name="Klein S.L."/>
            <person name="Strausberg R.L."/>
            <person name="Wagner L."/>
            <person name="Pontius J."/>
            <person name="Clifton S.W."/>
            <person name="Richardson P."/>
        </authorList>
    </citation>
    <scope>NUCLEOTIDE SEQUENCE</scope>
</reference>
<dbReference type="Proteomes" id="UP000008143">
    <property type="component" value="Chromosome 2"/>
</dbReference>
<dbReference type="eggNOG" id="ENOG502QWJX">
    <property type="taxonomic scope" value="Eukaryota"/>
</dbReference>
<organism evidence="5">
    <name type="scientific">Xenopus tropicalis</name>
    <name type="common">Western clawed frog</name>
    <name type="synonym">Silurana tropicalis</name>
    <dbReference type="NCBI Taxonomy" id="8364"/>
    <lineage>
        <taxon>Eukaryota</taxon>
        <taxon>Metazoa</taxon>
        <taxon>Chordata</taxon>
        <taxon>Craniata</taxon>
        <taxon>Vertebrata</taxon>
        <taxon>Euteleostomi</taxon>
        <taxon>Amphibia</taxon>
        <taxon>Batrachia</taxon>
        <taxon>Anura</taxon>
        <taxon>Pipoidea</taxon>
        <taxon>Pipidae</taxon>
        <taxon>Xenopodinae</taxon>
        <taxon>Xenopus</taxon>
        <taxon>Silurana</taxon>
    </lineage>
</organism>
<gene>
    <name evidence="5 7 8" type="primary">tp53i13</name>
    <name evidence="4" type="synonym">LOC100127867</name>
</gene>
<evidence type="ECO:0000313" key="8">
    <source>
        <dbReference type="Xenbase" id="XB-GENE-29099775"/>
    </source>
</evidence>
<reference evidence="5" key="3">
    <citation type="journal article" date="2010" name="Science">
        <title>The genome of the Western clawed frog Xenopus tropicalis.</title>
        <authorList>
            <person name="Hellsten U."/>
            <person name="Harland R.M."/>
            <person name="Gilchrist M.J."/>
            <person name="Hendrix D."/>
            <person name="Jurka J."/>
            <person name="Kapitonov V."/>
            <person name="Ovcharenko I."/>
            <person name="Putnam N.H."/>
            <person name="Shu S."/>
            <person name="Taher L."/>
            <person name="Blitz I.L."/>
            <person name="Blumberg B."/>
            <person name="Dichmann D.S."/>
            <person name="Dubchak I."/>
            <person name="Amaya E."/>
            <person name="Detter J.C."/>
            <person name="Fletcher R."/>
            <person name="Gerhard D.S."/>
            <person name="Goodstein D."/>
            <person name="Graves T."/>
            <person name="Grigoriev I.V."/>
            <person name="Grimwood J."/>
            <person name="Kawashima T."/>
            <person name="Lindquist E."/>
            <person name="Lucas S.M."/>
            <person name="Mead P.E."/>
            <person name="Mitros T."/>
            <person name="Ogino H."/>
            <person name="Ohta Y."/>
            <person name="Poliakov A.V."/>
            <person name="Pollet N."/>
            <person name="Robert J."/>
            <person name="Salamov A."/>
            <person name="Sater A.K."/>
            <person name="Schmutz J."/>
            <person name="Terry A."/>
            <person name="Vize P.D."/>
            <person name="Warren W.C."/>
            <person name="Wells D."/>
            <person name="Wills A."/>
            <person name="Wilson R.K."/>
            <person name="Zimmerman L.B."/>
            <person name="Zorn A.M."/>
            <person name="Grainger R."/>
            <person name="Grammer T."/>
            <person name="Khokha M.K."/>
            <person name="Richardson P.M."/>
            <person name="Rokhsar D.S."/>
        </authorList>
    </citation>
    <scope>NUCLEOTIDE SEQUENCE [LARGE SCALE GENOMIC DNA]</scope>
    <source>
        <strain evidence="5">Nigerian</strain>
    </source>
</reference>
<protein>
    <submittedName>
        <fullName evidence="4">LOC100127867 protein</fullName>
    </submittedName>
    <submittedName>
        <fullName evidence="5">Tumor protein p53 inducible protein 13</fullName>
    </submittedName>
    <submittedName>
        <fullName evidence="7">Tumor protein p53-inducible protein 13 precursor</fullName>
    </submittedName>
</protein>
<dbReference type="CTD" id="90313"/>